<dbReference type="HOGENOM" id="CLU_1672182_0_0_1"/>
<gene>
    <name evidence="1" type="ORF">OsI_14841</name>
</gene>
<keyword evidence="2" id="KW-1185">Reference proteome</keyword>
<name>A2XQD2_ORYSI</name>
<protein>
    <submittedName>
        <fullName evidence="1">Uncharacterized protein</fullName>
    </submittedName>
</protein>
<sequence length="158" mass="17178">MTTISLFTIYISNTSLARSSNQLSKKGEELTGNSKDKMAQRFLIPLDVGSSLPCNLRARYLRRLMQQLDKLLRAPLRRPRCCRGCGAGFAGHGPRYPPSGFARCGGQRHNGGVAARTTTRAGSIVSSTLTTVMLDTCNALECILVESPRHFKSHGPVA</sequence>
<dbReference type="Proteomes" id="UP000007015">
    <property type="component" value="Chromosome 4"/>
</dbReference>
<evidence type="ECO:0000313" key="2">
    <source>
        <dbReference type="Proteomes" id="UP000007015"/>
    </source>
</evidence>
<organism evidence="1 2">
    <name type="scientific">Oryza sativa subsp. indica</name>
    <name type="common">Rice</name>
    <dbReference type="NCBI Taxonomy" id="39946"/>
    <lineage>
        <taxon>Eukaryota</taxon>
        <taxon>Viridiplantae</taxon>
        <taxon>Streptophyta</taxon>
        <taxon>Embryophyta</taxon>
        <taxon>Tracheophyta</taxon>
        <taxon>Spermatophyta</taxon>
        <taxon>Magnoliopsida</taxon>
        <taxon>Liliopsida</taxon>
        <taxon>Poales</taxon>
        <taxon>Poaceae</taxon>
        <taxon>BOP clade</taxon>
        <taxon>Oryzoideae</taxon>
        <taxon>Oryzeae</taxon>
        <taxon>Oryzinae</taxon>
        <taxon>Oryza</taxon>
        <taxon>Oryza sativa</taxon>
    </lineage>
</organism>
<proteinExistence type="predicted"/>
<reference evidence="1 2" key="1">
    <citation type="journal article" date="2005" name="PLoS Biol.">
        <title>The genomes of Oryza sativa: a history of duplications.</title>
        <authorList>
            <person name="Yu J."/>
            <person name="Wang J."/>
            <person name="Lin W."/>
            <person name="Li S."/>
            <person name="Li H."/>
            <person name="Zhou J."/>
            <person name="Ni P."/>
            <person name="Dong W."/>
            <person name="Hu S."/>
            <person name="Zeng C."/>
            <person name="Zhang J."/>
            <person name="Zhang Y."/>
            <person name="Li R."/>
            <person name="Xu Z."/>
            <person name="Li S."/>
            <person name="Li X."/>
            <person name="Zheng H."/>
            <person name="Cong L."/>
            <person name="Lin L."/>
            <person name="Yin J."/>
            <person name="Geng J."/>
            <person name="Li G."/>
            <person name="Shi J."/>
            <person name="Liu J."/>
            <person name="Lv H."/>
            <person name="Li J."/>
            <person name="Wang J."/>
            <person name="Deng Y."/>
            <person name="Ran L."/>
            <person name="Shi X."/>
            <person name="Wang X."/>
            <person name="Wu Q."/>
            <person name="Li C."/>
            <person name="Ren X."/>
            <person name="Wang J."/>
            <person name="Wang X."/>
            <person name="Li D."/>
            <person name="Liu D."/>
            <person name="Zhang X."/>
            <person name="Ji Z."/>
            <person name="Zhao W."/>
            <person name="Sun Y."/>
            <person name="Zhang Z."/>
            <person name="Bao J."/>
            <person name="Han Y."/>
            <person name="Dong L."/>
            <person name="Ji J."/>
            <person name="Chen P."/>
            <person name="Wu S."/>
            <person name="Liu J."/>
            <person name="Xiao Y."/>
            <person name="Bu D."/>
            <person name="Tan J."/>
            <person name="Yang L."/>
            <person name="Ye C."/>
            <person name="Zhang J."/>
            <person name="Xu J."/>
            <person name="Zhou Y."/>
            <person name="Yu Y."/>
            <person name="Zhang B."/>
            <person name="Zhuang S."/>
            <person name="Wei H."/>
            <person name="Liu B."/>
            <person name="Lei M."/>
            <person name="Yu H."/>
            <person name="Li Y."/>
            <person name="Xu H."/>
            <person name="Wei S."/>
            <person name="He X."/>
            <person name="Fang L."/>
            <person name="Zhang Z."/>
            <person name="Zhang Y."/>
            <person name="Huang X."/>
            <person name="Su Z."/>
            <person name="Tong W."/>
            <person name="Li J."/>
            <person name="Tong Z."/>
            <person name="Li S."/>
            <person name="Ye J."/>
            <person name="Wang L."/>
            <person name="Fang L."/>
            <person name="Lei T."/>
            <person name="Chen C."/>
            <person name="Chen H."/>
            <person name="Xu Z."/>
            <person name="Li H."/>
            <person name="Huang H."/>
            <person name="Zhang F."/>
            <person name="Xu H."/>
            <person name="Li N."/>
            <person name="Zhao C."/>
            <person name="Li S."/>
            <person name="Dong L."/>
            <person name="Huang Y."/>
            <person name="Li L."/>
            <person name="Xi Y."/>
            <person name="Qi Q."/>
            <person name="Li W."/>
            <person name="Zhang B."/>
            <person name="Hu W."/>
            <person name="Zhang Y."/>
            <person name="Tian X."/>
            <person name="Jiao Y."/>
            <person name="Liang X."/>
            <person name="Jin J."/>
            <person name="Gao L."/>
            <person name="Zheng W."/>
            <person name="Hao B."/>
            <person name="Liu S."/>
            <person name="Wang W."/>
            <person name="Yuan L."/>
            <person name="Cao M."/>
            <person name="McDermott J."/>
            <person name="Samudrala R."/>
            <person name="Wang J."/>
            <person name="Wong G.K."/>
            <person name="Yang H."/>
        </authorList>
    </citation>
    <scope>NUCLEOTIDE SEQUENCE [LARGE SCALE GENOMIC DNA]</scope>
    <source>
        <strain evidence="2">cv. 93-11</strain>
    </source>
</reference>
<dbReference type="EMBL" id="CM000129">
    <property type="protein sequence ID" value="EAY93042.1"/>
    <property type="molecule type" value="Genomic_DNA"/>
</dbReference>
<accession>A2XQD2</accession>
<dbReference type="Gramene" id="BGIOSGA015893-TA">
    <property type="protein sequence ID" value="BGIOSGA015893-PA"/>
    <property type="gene ID" value="BGIOSGA015893"/>
</dbReference>
<dbReference type="AlphaFoldDB" id="A2XQD2"/>
<evidence type="ECO:0000313" key="1">
    <source>
        <dbReference type="EMBL" id="EAY93042.1"/>
    </source>
</evidence>